<evidence type="ECO:0000313" key="12">
    <source>
        <dbReference type="EMBL" id="TBN51810.1"/>
    </source>
</evidence>
<dbReference type="Proteomes" id="UP000291613">
    <property type="component" value="Unassembled WGS sequence"/>
</dbReference>
<dbReference type="RefSeq" id="WP_131003974.1">
    <property type="nucleotide sequence ID" value="NZ_JBHSZR010000001.1"/>
</dbReference>
<feature type="transmembrane region" description="Helical" evidence="10">
    <location>
        <begin position="111"/>
        <end position="133"/>
    </location>
</feature>
<feature type="transmembrane region" description="Helical" evidence="10">
    <location>
        <begin position="298"/>
        <end position="321"/>
    </location>
</feature>
<feature type="transmembrane region" description="Helical" evidence="10">
    <location>
        <begin position="342"/>
        <end position="364"/>
    </location>
</feature>
<evidence type="ECO:0000256" key="8">
    <source>
        <dbReference type="ARBA" id="ARBA00023136"/>
    </source>
</evidence>
<evidence type="ECO:0000256" key="9">
    <source>
        <dbReference type="ARBA" id="ARBA00023201"/>
    </source>
</evidence>
<comment type="subcellular location">
    <subcellularLocation>
        <location evidence="1">Cell membrane</location>
        <topology evidence="1">Multi-pass membrane protein</topology>
    </subcellularLocation>
</comment>
<feature type="transmembrane region" description="Helical" evidence="10">
    <location>
        <begin position="233"/>
        <end position="251"/>
    </location>
</feature>
<feature type="transmembrane region" description="Helical" evidence="10">
    <location>
        <begin position="376"/>
        <end position="396"/>
    </location>
</feature>
<organism evidence="12 13">
    <name type="scientific">Hansschlegelia quercus</name>
    <dbReference type="NCBI Taxonomy" id="2528245"/>
    <lineage>
        <taxon>Bacteria</taxon>
        <taxon>Pseudomonadati</taxon>
        <taxon>Pseudomonadota</taxon>
        <taxon>Alphaproteobacteria</taxon>
        <taxon>Hyphomicrobiales</taxon>
        <taxon>Methylopilaceae</taxon>
        <taxon>Hansschlegelia</taxon>
    </lineage>
</organism>
<dbReference type="GO" id="GO:0051453">
    <property type="term" value="P:regulation of intracellular pH"/>
    <property type="evidence" value="ECO:0007669"/>
    <property type="project" value="TreeGrafter"/>
</dbReference>
<gene>
    <name evidence="12" type="ORF">EYR15_12985</name>
</gene>
<evidence type="ECO:0000256" key="4">
    <source>
        <dbReference type="ARBA" id="ARBA00022692"/>
    </source>
</evidence>
<dbReference type="GO" id="GO:0015385">
    <property type="term" value="F:sodium:proton antiporter activity"/>
    <property type="evidence" value="ECO:0007669"/>
    <property type="project" value="InterPro"/>
</dbReference>
<dbReference type="GO" id="GO:0098719">
    <property type="term" value="P:sodium ion import across plasma membrane"/>
    <property type="evidence" value="ECO:0007669"/>
    <property type="project" value="TreeGrafter"/>
</dbReference>
<evidence type="ECO:0000313" key="13">
    <source>
        <dbReference type="Proteomes" id="UP000291613"/>
    </source>
</evidence>
<comment type="caution">
    <text evidence="12">The sequence shown here is derived from an EMBL/GenBank/DDBJ whole genome shotgun (WGS) entry which is preliminary data.</text>
</comment>
<feature type="domain" description="Cation/H+ exchanger transmembrane" evidence="11">
    <location>
        <begin position="15"/>
        <end position="400"/>
    </location>
</feature>
<dbReference type="OrthoDB" id="9809206at2"/>
<dbReference type="GO" id="GO:0005886">
    <property type="term" value="C:plasma membrane"/>
    <property type="evidence" value="ECO:0007669"/>
    <property type="project" value="UniProtKB-SubCell"/>
</dbReference>
<dbReference type="InterPro" id="IPR018422">
    <property type="entry name" value="Cation/H_exchanger_CPA1"/>
</dbReference>
<dbReference type="AlphaFoldDB" id="A0A4Q9GG09"/>
<dbReference type="PANTHER" id="PTHR10110">
    <property type="entry name" value="SODIUM/HYDROGEN EXCHANGER"/>
    <property type="match status" value="1"/>
</dbReference>
<feature type="transmembrane region" description="Helical" evidence="10">
    <location>
        <begin position="85"/>
        <end position="105"/>
    </location>
</feature>
<keyword evidence="9" id="KW-0739">Sodium transport</keyword>
<dbReference type="InterPro" id="IPR006153">
    <property type="entry name" value="Cation/H_exchanger_TM"/>
</dbReference>
<evidence type="ECO:0000256" key="10">
    <source>
        <dbReference type="SAM" id="Phobius"/>
    </source>
</evidence>
<keyword evidence="6" id="KW-0915">Sodium</keyword>
<evidence type="ECO:0000259" key="11">
    <source>
        <dbReference type="Pfam" id="PF00999"/>
    </source>
</evidence>
<keyword evidence="4 10" id="KW-0812">Transmembrane</keyword>
<evidence type="ECO:0000256" key="7">
    <source>
        <dbReference type="ARBA" id="ARBA00023065"/>
    </source>
</evidence>
<evidence type="ECO:0000256" key="3">
    <source>
        <dbReference type="ARBA" id="ARBA00022475"/>
    </source>
</evidence>
<name>A0A4Q9GG09_9HYPH</name>
<accession>A0A4Q9GG09</accession>
<keyword evidence="8 10" id="KW-0472">Membrane</keyword>
<keyword evidence="2" id="KW-0813">Transport</keyword>
<dbReference type="Pfam" id="PF00999">
    <property type="entry name" value="Na_H_Exchanger"/>
    <property type="match status" value="1"/>
</dbReference>
<feature type="transmembrane region" description="Helical" evidence="10">
    <location>
        <begin position="263"/>
        <end position="286"/>
    </location>
</feature>
<evidence type="ECO:0000256" key="1">
    <source>
        <dbReference type="ARBA" id="ARBA00004651"/>
    </source>
</evidence>
<sequence length="509" mass="54233">MLVFETLLVLLLGVVVLSLIAERMNAPYPALLAITGALAAFLPNAPRLDLPPELILALFVAPVLLDAAYDTSLRDLRANWRPVGSLVLFAVGLTTAAVAAAAHFIFPDIPWGAAVALGALLAPPDAVAALAVLRQVSPPYRIRKILEGESLLNDASSLLIYKLAVGAVAAGGFSVTTAVPTFVVVVFGSAVVGWLLARPVKWLINQIDDAPTSVILQFVNTFGLWLLAEHLGLSAVVTTVVFGLTIARGKGDDLPARLRVPSFAIWEAVTFVLNAVAFLVIGLQIGPIFEALAPGQRWSFGLAALLMLGLVVGVRLAWVMLYAVRESRAVARESKTPRLMPLGVKGGVVIGWSGMRGIVSLAAAMALPTDFPYRDFIQLTAFVVVFGTLVVQGLTLKPLIAALRIPHDGGVDHEVTLARRKALKAVLAGFEDDPSPAAARVREEYSDVLSRVKDGEEPADMPHNALRRRAVADARHAIAELRRSGDIGDDAYRQVEAELDLLELSTHAA</sequence>
<evidence type="ECO:0000256" key="5">
    <source>
        <dbReference type="ARBA" id="ARBA00022989"/>
    </source>
</evidence>
<keyword evidence="7" id="KW-0406">Ion transport</keyword>
<dbReference type="Gene3D" id="6.10.140.1330">
    <property type="match status" value="1"/>
</dbReference>
<evidence type="ECO:0000256" key="6">
    <source>
        <dbReference type="ARBA" id="ARBA00023053"/>
    </source>
</evidence>
<proteinExistence type="predicted"/>
<protein>
    <submittedName>
        <fullName evidence="12">Sodium:proton antiporter</fullName>
    </submittedName>
</protein>
<keyword evidence="5 10" id="KW-1133">Transmembrane helix</keyword>
<reference evidence="12 13" key="1">
    <citation type="submission" date="2019-02" db="EMBL/GenBank/DDBJ databases">
        <title>Hansschlegelia quercus sp. nov., a novel methylotrophic bacterium from buds of oak (Quercus robur L.).</title>
        <authorList>
            <person name="Agafonova N.V."/>
            <person name="Kaparullina E.N."/>
            <person name="Grouzdev D.S."/>
            <person name="Doronina N.V."/>
        </authorList>
    </citation>
    <scope>NUCLEOTIDE SEQUENCE [LARGE SCALE GENOMIC DNA]</scope>
    <source>
        <strain evidence="12 13">Dub</strain>
    </source>
</reference>
<keyword evidence="13" id="KW-1185">Reference proteome</keyword>
<dbReference type="GO" id="GO:0015386">
    <property type="term" value="F:potassium:proton antiporter activity"/>
    <property type="evidence" value="ECO:0007669"/>
    <property type="project" value="TreeGrafter"/>
</dbReference>
<evidence type="ECO:0000256" key="2">
    <source>
        <dbReference type="ARBA" id="ARBA00022448"/>
    </source>
</evidence>
<feature type="transmembrane region" description="Helical" evidence="10">
    <location>
        <begin position="179"/>
        <end position="197"/>
    </location>
</feature>
<dbReference type="EMBL" id="SIUB01000006">
    <property type="protein sequence ID" value="TBN51810.1"/>
    <property type="molecule type" value="Genomic_DNA"/>
</dbReference>
<dbReference type="PANTHER" id="PTHR10110:SF86">
    <property type="entry name" value="SODIUM_HYDROGEN EXCHANGER 7"/>
    <property type="match status" value="1"/>
</dbReference>
<keyword evidence="3" id="KW-1003">Cell membrane</keyword>